<organism evidence="1 2">
    <name type="scientific">Rhodopirellula islandica</name>
    <dbReference type="NCBI Taxonomy" id="595434"/>
    <lineage>
        <taxon>Bacteria</taxon>
        <taxon>Pseudomonadati</taxon>
        <taxon>Planctomycetota</taxon>
        <taxon>Planctomycetia</taxon>
        <taxon>Pirellulales</taxon>
        <taxon>Pirellulaceae</taxon>
        <taxon>Rhodopirellula</taxon>
    </lineage>
</organism>
<keyword evidence="2" id="KW-1185">Reference proteome</keyword>
<dbReference type="AlphaFoldDB" id="A0A0J1BKL0"/>
<dbReference type="PATRIC" id="fig|595434.4.peg.840"/>
<evidence type="ECO:0000313" key="1">
    <source>
        <dbReference type="EMBL" id="KLU07071.1"/>
    </source>
</evidence>
<dbReference type="Proteomes" id="UP000036367">
    <property type="component" value="Unassembled WGS sequence"/>
</dbReference>
<name>A0A0J1BKL0_RHOIS</name>
<dbReference type="EMBL" id="LECT01000007">
    <property type="protein sequence ID" value="KLU07071.1"/>
    <property type="molecule type" value="Genomic_DNA"/>
</dbReference>
<accession>A0A0J1BKL0</accession>
<reference evidence="1" key="1">
    <citation type="submission" date="2015-05" db="EMBL/GenBank/DDBJ databases">
        <title>Permanent draft genome of Rhodopirellula islandicus K833.</title>
        <authorList>
            <person name="Kizina J."/>
            <person name="Richter M."/>
            <person name="Glockner F.O."/>
            <person name="Harder J."/>
        </authorList>
    </citation>
    <scope>NUCLEOTIDE SEQUENCE [LARGE SCALE GENOMIC DNA]</scope>
    <source>
        <strain evidence="1">K833</strain>
    </source>
</reference>
<protein>
    <submittedName>
        <fullName evidence="1">Uncharacterized protein</fullName>
    </submittedName>
</protein>
<comment type="caution">
    <text evidence="1">The sequence shown here is derived from an EMBL/GenBank/DDBJ whole genome shotgun (WGS) entry which is preliminary data.</text>
</comment>
<proteinExistence type="predicted"/>
<evidence type="ECO:0000313" key="2">
    <source>
        <dbReference type="Proteomes" id="UP000036367"/>
    </source>
</evidence>
<gene>
    <name evidence="1" type="ORF">RISK_000872</name>
</gene>
<sequence length="211" mass="22302">MEDLVIVELCVVVGSQFLAVARSSRETASGDRPVSTQVQAVGRGACPAHASELGIDDGARVDEKSTASPSVSSASCIAIATVTAVGSPLFQRHVSDRDISPGTIGAFNRGAQRPGPESLWLLTSKSAALAEGLAKIAINNARRAVRFFITCSGISVHRGTPNPPSSHSCDVPLGDLQRFNKSRWKPPPSRFPSTRPSAPRMSYIVASRLVR</sequence>